<protein>
    <recommendedName>
        <fullName evidence="6">Cleavage and polyadenylation specificity factor subunit 2</fullName>
    </recommendedName>
    <alternativeName>
        <fullName evidence="6">Cleavage and polyadenylation specificity factor 100 kDa subunit</fullName>
    </alternativeName>
</protein>
<dbReference type="InterPro" id="IPR035639">
    <property type="entry name" value="CPSF2_MBL"/>
</dbReference>
<comment type="subcellular location">
    <subcellularLocation>
        <location evidence="1 6">Nucleus</location>
    </subcellularLocation>
</comment>
<keyword evidence="3" id="KW-0547">Nucleotide-binding</keyword>
<sequence length="1209" mass="136591">MFEFVSLAPPKQIAEPVDEPDEDSYDPFEDQDVKDEDEDDKKVLQLEQLKNTSKTQARLLTFDGQINILADPGWDGVTDLSYLEPHIPNIHLIILSQTTTEYLGAFAYLLYKYPILRKVKTYATLPVSKLGRLAAIELYRSAGLVGPLKGAVLDVEDVENYFNSIITVNYSQSVSLTGNLSGITITAYNSGHTLGGSFWLLNKDAEKIVYAPTWNHSKDYFLKPGRLNLPNLLRATTLISGSDLGSSLSHKMRISKFMELVKLTLMNGTSILLPTSVTGRLLELLPLLDQNVPIDINFYLVSFTGKKSLEFSGNMLEWMSPDITKNWENQNRTPFESNRLKLISLRDLASLDHRPKIIFVDGTDLNEGSLSRDCFIELCSKHNTALIMTERPEVNTTAYDVYKEWESKVKSDNNLKDGALTILEKQMSLSVTREEKLRGSELNAYKKTVEERRQRRKEQEVQERLNNDLLDTLIGEDEDDDDDDSELSDGEDAGADAENGENDEVKTTTTSTALIQSTHSAKDEEEHITVDQILQMPMDFDVRNAKGRNRMFPFIVKKVSVDDYGEVITHSDFMREEEKFPLNKPAYEEEVEEVVEEYLENGKRKRRTVKRQVKKSRKATVVEQAKEKDTVYNLDALADPKVRSIKPISVEVRCGLAFVDLSGLADLRSMRITFNSVKPRKVILLPNTTQAYMGGALDVMGAVMAQQKSKMLAIYQADDASGILGTDYILSKFNEKIDLGNVVTSYDLVISNELNNTLNWQAITGGYSIAHVYGEVVPVTPGDKHLKLVPPTNANVMPVSNSISIGDIKLTELRRKLTELNHAVEFRGDGTLVVNNQLAVRKVTDGNLVIDGAMGQLFYQVRSLVQDMLARAVDQQSGREVAIKVMSKKALGERISMVENEVVLLKTLDHPNVVRFIDYYESPSSFYLVTELATGGELFDRIVEKVVFTEKDAKAVVLQLVGALNYLHENNIVHRDIKPENILYRTQDPDSDVVLADFGIAKKLSHSEPYIRDHAGSFLYAAPETYTHEMYGYKADIWSLGVVCYILMCGYSPYDANTVDDFLRVVEEPLNFDDRSWDNVGEEAKEFVLCCLDTHQETRFPAWRLLQHPWLTSDNTQKDVNLISNLRDGYSAKKKLKAVIHMVLIRKRFQQLRSLTGEEEFELEEPYLSDPDKSRLLGDAFRTCLCRQGQQGEGHQIPNGRCRPMTIKI</sequence>
<dbReference type="Gene3D" id="3.30.200.20">
    <property type="entry name" value="Phosphorylase Kinase, domain 1"/>
    <property type="match status" value="1"/>
</dbReference>
<dbReference type="Gene3D" id="1.10.510.10">
    <property type="entry name" value="Transferase(Phosphotransferase) domain 1"/>
    <property type="match status" value="1"/>
</dbReference>
<dbReference type="InterPro" id="IPR011009">
    <property type="entry name" value="Kinase-like_dom_sf"/>
</dbReference>
<dbReference type="Proteomes" id="UP000788993">
    <property type="component" value="Unassembled WGS sequence"/>
</dbReference>
<dbReference type="Gene3D" id="3.60.15.10">
    <property type="entry name" value="Ribonuclease Z/Hydroxyacylglutathione hydrolase-like"/>
    <property type="match status" value="1"/>
</dbReference>
<name>A0A9P8T1U8_9ASCO</name>
<dbReference type="GO" id="GO:0003723">
    <property type="term" value="F:RNA binding"/>
    <property type="evidence" value="ECO:0007669"/>
    <property type="project" value="UniProtKB-KW"/>
</dbReference>
<dbReference type="InterPro" id="IPR025069">
    <property type="entry name" value="Cpsf2_C"/>
</dbReference>
<dbReference type="InterPro" id="IPR000719">
    <property type="entry name" value="Prot_kinase_dom"/>
</dbReference>
<reference evidence="9" key="1">
    <citation type="journal article" date="2021" name="Open Biol.">
        <title>Shared evolutionary footprints suggest mitochondrial oxidative damage underlies multiple complex I losses in fungi.</title>
        <authorList>
            <person name="Schikora-Tamarit M.A."/>
            <person name="Marcet-Houben M."/>
            <person name="Nosek J."/>
            <person name="Gabaldon T."/>
        </authorList>
    </citation>
    <scope>NUCLEOTIDE SEQUENCE</scope>
    <source>
        <strain evidence="9">NCAIM Y.01608</strain>
    </source>
</reference>
<dbReference type="InterPro" id="IPR027075">
    <property type="entry name" value="CPSF2"/>
</dbReference>
<dbReference type="PROSITE" id="PS50011">
    <property type="entry name" value="PROTEIN_KINASE_DOM"/>
    <property type="match status" value="1"/>
</dbReference>
<dbReference type="InterPro" id="IPR001279">
    <property type="entry name" value="Metallo-B-lactamas"/>
</dbReference>
<keyword evidence="4" id="KW-0067">ATP-binding</keyword>
<evidence type="ECO:0000256" key="4">
    <source>
        <dbReference type="ARBA" id="ARBA00022840"/>
    </source>
</evidence>
<evidence type="ECO:0000256" key="1">
    <source>
        <dbReference type="ARBA" id="ARBA00004123"/>
    </source>
</evidence>
<comment type="caution">
    <text evidence="9">The sequence shown here is derived from an EMBL/GenBank/DDBJ whole genome shotgun (WGS) entry which is preliminary data.</text>
</comment>
<accession>A0A9P8T1U8</accession>
<keyword evidence="6" id="KW-0694">RNA-binding</keyword>
<comment type="similarity">
    <text evidence="6">Belongs to the metallo-beta-lactamase superfamily. RNA-metabolizing metallo-beta-lactamase-like family. CPSF2/YSH1 subfamily.</text>
</comment>
<dbReference type="FunFam" id="1.10.510.10:FF:000571">
    <property type="entry name" value="Maternal embryonic leucine zipper kinase"/>
    <property type="match status" value="1"/>
</dbReference>
<evidence type="ECO:0000313" key="9">
    <source>
        <dbReference type="EMBL" id="KAH3663183.1"/>
    </source>
</evidence>
<dbReference type="Pfam" id="PF00069">
    <property type="entry name" value="Pkinase"/>
    <property type="match status" value="1"/>
</dbReference>
<evidence type="ECO:0000256" key="3">
    <source>
        <dbReference type="ARBA" id="ARBA00022741"/>
    </source>
</evidence>
<organism evidence="9 10">
    <name type="scientific">Ogataea polymorpha</name>
    <dbReference type="NCBI Taxonomy" id="460523"/>
    <lineage>
        <taxon>Eukaryota</taxon>
        <taxon>Fungi</taxon>
        <taxon>Dikarya</taxon>
        <taxon>Ascomycota</taxon>
        <taxon>Saccharomycotina</taxon>
        <taxon>Pichiomycetes</taxon>
        <taxon>Pichiales</taxon>
        <taxon>Pichiaceae</taxon>
        <taxon>Ogataea</taxon>
    </lineage>
</organism>
<dbReference type="PROSITE" id="PS00108">
    <property type="entry name" value="PROTEIN_KINASE_ST"/>
    <property type="match status" value="1"/>
</dbReference>
<feature type="compositionally biased region" description="Basic and acidic residues" evidence="7">
    <location>
        <begin position="449"/>
        <end position="466"/>
    </location>
</feature>
<dbReference type="InterPro" id="IPR008271">
    <property type="entry name" value="Ser/Thr_kinase_AS"/>
</dbReference>
<dbReference type="GO" id="GO:0004672">
    <property type="term" value="F:protein kinase activity"/>
    <property type="evidence" value="ECO:0007669"/>
    <property type="project" value="InterPro"/>
</dbReference>
<reference evidence="9" key="2">
    <citation type="submission" date="2021-01" db="EMBL/GenBank/DDBJ databases">
        <authorList>
            <person name="Schikora-Tamarit M.A."/>
        </authorList>
    </citation>
    <scope>NUCLEOTIDE SEQUENCE</scope>
    <source>
        <strain evidence="9">NCAIM Y.01608</strain>
    </source>
</reference>
<evidence type="ECO:0000256" key="2">
    <source>
        <dbReference type="ARBA" id="ARBA00022664"/>
    </source>
</evidence>
<evidence type="ECO:0000256" key="6">
    <source>
        <dbReference type="RuleBase" id="RU365006"/>
    </source>
</evidence>
<evidence type="ECO:0000256" key="7">
    <source>
        <dbReference type="SAM" id="MobiDB-lite"/>
    </source>
</evidence>
<dbReference type="SUPFAM" id="SSF56281">
    <property type="entry name" value="Metallo-hydrolase/oxidoreductase"/>
    <property type="match status" value="1"/>
</dbReference>
<gene>
    <name evidence="9" type="ORF">OGATHE_004759</name>
</gene>
<dbReference type="CDD" id="cd16293">
    <property type="entry name" value="CPSF2-like_MBL-fold"/>
    <property type="match status" value="1"/>
</dbReference>
<dbReference type="PANTHER" id="PTHR45922:SF1">
    <property type="entry name" value="CLEAVAGE AND POLYADENYLATION SPECIFICITY FACTOR SUBUNIT 2"/>
    <property type="match status" value="1"/>
</dbReference>
<dbReference type="CDD" id="cd05117">
    <property type="entry name" value="STKc_CAMK"/>
    <property type="match status" value="1"/>
</dbReference>
<dbReference type="SMART" id="SM00220">
    <property type="entry name" value="S_TKc"/>
    <property type="match status" value="1"/>
</dbReference>
<dbReference type="AlphaFoldDB" id="A0A9P8T1U8"/>
<keyword evidence="2 6" id="KW-0507">mRNA processing</keyword>
<evidence type="ECO:0000256" key="5">
    <source>
        <dbReference type="ARBA" id="ARBA00023242"/>
    </source>
</evidence>
<dbReference type="Pfam" id="PF13299">
    <property type="entry name" value="CPSF100_C"/>
    <property type="match status" value="1"/>
</dbReference>
<feature type="compositionally biased region" description="Acidic residues" evidence="7">
    <location>
        <begin position="474"/>
        <end position="502"/>
    </location>
</feature>
<feature type="region of interest" description="Disordered" evidence="7">
    <location>
        <begin position="449"/>
        <end position="526"/>
    </location>
</feature>
<dbReference type="Pfam" id="PF10996">
    <property type="entry name" value="Beta-Casp"/>
    <property type="match status" value="1"/>
</dbReference>
<dbReference type="GO" id="GO:0006397">
    <property type="term" value="P:mRNA processing"/>
    <property type="evidence" value="ECO:0007669"/>
    <property type="project" value="UniProtKB-KW"/>
</dbReference>
<dbReference type="GO" id="GO:0005524">
    <property type="term" value="F:ATP binding"/>
    <property type="evidence" value="ECO:0007669"/>
    <property type="project" value="UniProtKB-KW"/>
</dbReference>
<dbReference type="InterPro" id="IPR036866">
    <property type="entry name" value="RibonucZ/Hydroxyglut_hydro"/>
</dbReference>
<evidence type="ECO:0000313" key="10">
    <source>
        <dbReference type="Proteomes" id="UP000788993"/>
    </source>
</evidence>
<dbReference type="EMBL" id="JAEUBD010001266">
    <property type="protein sequence ID" value="KAH3663183.1"/>
    <property type="molecule type" value="Genomic_DNA"/>
</dbReference>
<dbReference type="InterPro" id="IPR022712">
    <property type="entry name" value="Beta_Casp"/>
</dbReference>
<keyword evidence="10" id="KW-1185">Reference proteome</keyword>
<dbReference type="SUPFAM" id="SSF56112">
    <property type="entry name" value="Protein kinase-like (PK-like)"/>
    <property type="match status" value="1"/>
</dbReference>
<evidence type="ECO:0000259" key="8">
    <source>
        <dbReference type="PROSITE" id="PS50011"/>
    </source>
</evidence>
<feature type="region of interest" description="Disordered" evidence="7">
    <location>
        <begin position="1"/>
        <end position="40"/>
    </location>
</feature>
<dbReference type="PANTHER" id="PTHR45922">
    <property type="entry name" value="CLEAVAGE AND POLYADENYLATION SPECIFICITY FACTOR SUBUNIT 2"/>
    <property type="match status" value="1"/>
</dbReference>
<dbReference type="Pfam" id="PF16661">
    <property type="entry name" value="Lactamase_B_6"/>
    <property type="match status" value="1"/>
</dbReference>
<proteinExistence type="inferred from homology"/>
<feature type="compositionally biased region" description="Acidic residues" evidence="7">
    <location>
        <begin position="16"/>
        <end position="39"/>
    </location>
</feature>
<feature type="domain" description="Protein kinase" evidence="8">
    <location>
        <begin position="843"/>
        <end position="1111"/>
    </location>
</feature>
<dbReference type="SMART" id="SM01027">
    <property type="entry name" value="Beta-Casp"/>
    <property type="match status" value="1"/>
</dbReference>
<keyword evidence="5 6" id="KW-0539">Nucleus</keyword>
<dbReference type="GO" id="GO:0005847">
    <property type="term" value="C:mRNA cleavage and polyadenylation specificity factor complex"/>
    <property type="evidence" value="ECO:0007669"/>
    <property type="project" value="InterPro"/>
</dbReference>